<dbReference type="Proteomes" id="UP001152178">
    <property type="component" value="Unassembled WGS sequence"/>
</dbReference>
<keyword evidence="3" id="KW-0808">Transferase</keyword>
<feature type="compositionally biased region" description="Polar residues" evidence="6">
    <location>
        <begin position="33"/>
        <end position="43"/>
    </location>
</feature>
<dbReference type="PANTHER" id="PTHR43667">
    <property type="entry name" value="CYCLOPROPANE-FATTY-ACYL-PHOSPHOLIPID SYNTHASE"/>
    <property type="match status" value="1"/>
</dbReference>
<feature type="compositionally biased region" description="Basic and acidic residues" evidence="6">
    <location>
        <begin position="15"/>
        <end position="31"/>
    </location>
</feature>
<reference evidence="8" key="1">
    <citation type="submission" date="2022-11" db="EMBL/GenBank/DDBJ databases">
        <authorList>
            <person name="Coimbra C."/>
        </authorList>
    </citation>
    <scope>NUCLEOTIDE SEQUENCE</scope>
    <source>
        <strain evidence="8">Jales19</strain>
    </source>
</reference>
<dbReference type="CDD" id="cd02440">
    <property type="entry name" value="AdoMet_MTases"/>
    <property type="match status" value="1"/>
</dbReference>
<gene>
    <name evidence="8" type="ORF">OOJ09_27580</name>
</gene>
<dbReference type="SUPFAM" id="SSF53335">
    <property type="entry name" value="S-adenosyl-L-methionine-dependent methyltransferases"/>
    <property type="match status" value="1"/>
</dbReference>
<dbReference type="Pfam" id="PF02353">
    <property type="entry name" value="CMAS"/>
    <property type="match status" value="1"/>
</dbReference>
<proteinExistence type="inferred from homology"/>
<evidence type="ECO:0000256" key="4">
    <source>
        <dbReference type="ARBA" id="ARBA00022691"/>
    </source>
</evidence>
<evidence type="ECO:0000313" key="9">
    <source>
        <dbReference type="Proteomes" id="UP001152178"/>
    </source>
</evidence>
<dbReference type="Gene3D" id="3.40.50.150">
    <property type="entry name" value="Vaccinia Virus protein VP39"/>
    <property type="match status" value="1"/>
</dbReference>
<dbReference type="InterPro" id="IPR057206">
    <property type="entry name" value="DUF7884"/>
</dbReference>
<feature type="region of interest" description="Disordered" evidence="6">
    <location>
        <begin position="1"/>
        <end position="44"/>
    </location>
</feature>
<sequence>MEQIILNERTVPSGRCDHGPATEDHVHEHHSTAGGQRSSSTLMSPDAAADGVCLPQAIVPRKQGAGASASTFLLRSLLRRIIRNGTLTLVTPDGCACDVGHGEPSVTIRITDQATVRRLFLNPDLALGEAYMAGTLVVEDGGIHDLLDLCFANLGWSTGHWVQRAQAIGRRLGRRLTQHNPVSISRANVAHHYDLSDLLYELFLDADRQYSCAYYMSPDDTLEQAQDQKKRHIAAKLLLRAGQRVLDIGSGWGGLALHLARNADVDVTGVTLSTEQHAYANRRAHNVGLNERVRYLLKDYRHENGRYERIVSVGMFEHVGVGHYGEYFAKIKDLLSDDGVALIHTIGSAAGPGAANPWIRKYIFPGGYTPALSEIVPAIERAGLHITDIEVLRLHYAETLKDWRKRFIANRDRIAAIYDERFCRMWEFYLAGCEAAFRHSGLVVFQIQLSKRVDTVPLTRDYIAEWERAQSLV</sequence>
<dbReference type="RefSeq" id="WP_269908217.1">
    <property type="nucleotide sequence ID" value="NZ_JAPFQA010000019.1"/>
</dbReference>
<keyword evidence="5" id="KW-0443">Lipid metabolism</keyword>
<keyword evidence="9" id="KW-1185">Reference proteome</keyword>
<keyword evidence="4" id="KW-0949">S-adenosyl-L-methionine</keyword>
<evidence type="ECO:0000256" key="6">
    <source>
        <dbReference type="SAM" id="MobiDB-lite"/>
    </source>
</evidence>
<protein>
    <submittedName>
        <fullName evidence="8">Cyclopropane-fatty-acyl-phospholipid synthase family protein</fullName>
    </submittedName>
</protein>
<dbReference type="InterPro" id="IPR029063">
    <property type="entry name" value="SAM-dependent_MTases_sf"/>
</dbReference>
<dbReference type="InterPro" id="IPR050723">
    <property type="entry name" value="CFA/CMAS"/>
</dbReference>
<evidence type="ECO:0000256" key="3">
    <source>
        <dbReference type="ARBA" id="ARBA00022679"/>
    </source>
</evidence>
<evidence type="ECO:0000256" key="2">
    <source>
        <dbReference type="ARBA" id="ARBA00022603"/>
    </source>
</evidence>
<dbReference type="Pfam" id="PF25371">
    <property type="entry name" value="DUF7884"/>
    <property type="match status" value="1"/>
</dbReference>
<accession>A0ABT4R298</accession>
<keyword evidence="2" id="KW-0489">Methyltransferase</keyword>
<feature type="domain" description="DUF7884" evidence="7">
    <location>
        <begin position="86"/>
        <end position="153"/>
    </location>
</feature>
<name>A0ABT4R298_9HYPH</name>
<evidence type="ECO:0000259" key="7">
    <source>
        <dbReference type="Pfam" id="PF25371"/>
    </source>
</evidence>
<evidence type="ECO:0000313" key="8">
    <source>
        <dbReference type="EMBL" id="MCZ8547956.1"/>
    </source>
</evidence>
<evidence type="ECO:0000256" key="5">
    <source>
        <dbReference type="ARBA" id="ARBA00023098"/>
    </source>
</evidence>
<comment type="similarity">
    <text evidence="1">Belongs to the CFA/CMAS family.</text>
</comment>
<organism evidence="8 9">
    <name type="scientific">Mesorhizobium qingshengii</name>
    <dbReference type="NCBI Taxonomy" id="1165689"/>
    <lineage>
        <taxon>Bacteria</taxon>
        <taxon>Pseudomonadati</taxon>
        <taxon>Pseudomonadota</taxon>
        <taxon>Alphaproteobacteria</taxon>
        <taxon>Hyphomicrobiales</taxon>
        <taxon>Phyllobacteriaceae</taxon>
        <taxon>Mesorhizobium</taxon>
    </lineage>
</organism>
<dbReference type="EMBL" id="JAPFQA010000019">
    <property type="protein sequence ID" value="MCZ8547956.1"/>
    <property type="molecule type" value="Genomic_DNA"/>
</dbReference>
<evidence type="ECO:0000256" key="1">
    <source>
        <dbReference type="ARBA" id="ARBA00010815"/>
    </source>
</evidence>
<dbReference type="PANTHER" id="PTHR43667:SF1">
    <property type="entry name" value="CYCLOPROPANE-FATTY-ACYL-PHOSPHOLIPID SYNTHASE"/>
    <property type="match status" value="1"/>
</dbReference>
<comment type="caution">
    <text evidence="8">The sequence shown here is derived from an EMBL/GenBank/DDBJ whole genome shotgun (WGS) entry which is preliminary data.</text>
</comment>